<accession>A0AAU8EM62</accession>
<dbReference type="Gene3D" id="1.10.287.110">
    <property type="entry name" value="DnaJ domain"/>
    <property type="match status" value="1"/>
</dbReference>
<dbReference type="RefSeq" id="WP_353710639.1">
    <property type="nucleotide sequence ID" value="NZ_CP159279.1"/>
</dbReference>
<dbReference type="SMART" id="SM00271">
    <property type="entry name" value="DnaJ"/>
    <property type="match status" value="1"/>
</dbReference>
<dbReference type="PANTHER" id="PTHR44240">
    <property type="entry name" value="DNAJ DOMAIN (PROKARYOTIC HEAT SHOCK PROTEIN)-RELATED"/>
    <property type="match status" value="1"/>
</dbReference>
<dbReference type="PROSITE" id="PS50076">
    <property type="entry name" value="DNAJ_2"/>
    <property type="match status" value="1"/>
</dbReference>
<evidence type="ECO:0000313" key="3">
    <source>
        <dbReference type="EMBL" id="XCH09966.1"/>
    </source>
</evidence>
<dbReference type="InterPro" id="IPR036869">
    <property type="entry name" value="J_dom_sf"/>
</dbReference>
<organism evidence="3">
    <name type="scientific">Arthrobacter sp. K5</name>
    <dbReference type="NCBI Taxonomy" id="2839623"/>
    <lineage>
        <taxon>Bacteria</taxon>
        <taxon>Bacillati</taxon>
        <taxon>Actinomycetota</taxon>
        <taxon>Actinomycetes</taxon>
        <taxon>Micrococcales</taxon>
        <taxon>Micrococcaceae</taxon>
        <taxon>Arthrobacter</taxon>
    </lineage>
</organism>
<dbReference type="CDD" id="cd06257">
    <property type="entry name" value="DnaJ"/>
    <property type="match status" value="1"/>
</dbReference>
<name>A0AAU8EM62_9MICC</name>
<feature type="region of interest" description="Disordered" evidence="1">
    <location>
        <begin position="63"/>
        <end position="137"/>
    </location>
</feature>
<dbReference type="InterPro" id="IPR001623">
    <property type="entry name" value="DnaJ_domain"/>
</dbReference>
<reference evidence="3" key="1">
    <citation type="submission" date="2024-06" db="EMBL/GenBank/DDBJ databases">
        <title>Biodegradation of dimethachlon by Arthrobacter sp. K5: mechanistic insights and ecological implications.</title>
        <authorList>
            <person name="Hu S."/>
            <person name="Lu P."/>
        </authorList>
    </citation>
    <scope>NUCLEOTIDE SEQUENCE</scope>
    <source>
        <strain evidence="3">K5</strain>
    </source>
</reference>
<sequence length="137" mass="15598">MMTRPVPDHYAVLHVSADATSREIARAYRALMRRHHPDVAGGESAPAELQLIMQAFSVLRDPQRRRAYDREAARTRKSVPPARATGPQEHPEADAQGARPRAERRNGRPQVIPVRMVRRREPPFRATPVRWESGPWA</sequence>
<dbReference type="EMBL" id="CP159279">
    <property type="protein sequence ID" value="XCH09966.1"/>
    <property type="molecule type" value="Genomic_DNA"/>
</dbReference>
<proteinExistence type="predicted"/>
<protein>
    <submittedName>
        <fullName evidence="3">J domain-containing protein</fullName>
    </submittedName>
</protein>
<feature type="domain" description="J" evidence="2">
    <location>
        <begin position="8"/>
        <end position="72"/>
    </location>
</feature>
<dbReference type="SUPFAM" id="SSF46565">
    <property type="entry name" value="Chaperone J-domain"/>
    <property type="match status" value="1"/>
</dbReference>
<evidence type="ECO:0000259" key="2">
    <source>
        <dbReference type="PROSITE" id="PS50076"/>
    </source>
</evidence>
<evidence type="ECO:0000256" key="1">
    <source>
        <dbReference type="SAM" id="MobiDB-lite"/>
    </source>
</evidence>
<dbReference type="AlphaFoldDB" id="A0AAU8EM62"/>
<dbReference type="PANTHER" id="PTHR44240:SF10">
    <property type="entry name" value="J DOMAIN-CONTAINING PROTEIN"/>
    <property type="match status" value="1"/>
</dbReference>
<feature type="compositionally biased region" description="Basic and acidic residues" evidence="1">
    <location>
        <begin position="63"/>
        <end position="74"/>
    </location>
</feature>
<dbReference type="Pfam" id="PF00226">
    <property type="entry name" value="DnaJ"/>
    <property type="match status" value="1"/>
</dbReference>
<gene>
    <name evidence="3" type="ORF">ABRP34_14055</name>
</gene>
<dbReference type="InterPro" id="IPR052276">
    <property type="entry name" value="Diphthamide-biosynth_chaperone"/>
</dbReference>
<dbReference type="PRINTS" id="PR00625">
    <property type="entry name" value="JDOMAIN"/>
</dbReference>